<evidence type="ECO:0000313" key="1">
    <source>
        <dbReference type="EMBL" id="NYH94542.1"/>
    </source>
</evidence>
<dbReference type="AlphaFoldDB" id="A0A7Y9XU61"/>
<name>A0A7Y9XU61_9SPHN</name>
<accession>A0A7Y9XU61</accession>
<comment type="caution">
    <text evidence="1">The sequence shown here is derived from an EMBL/GenBank/DDBJ whole genome shotgun (WGS) entry which is preliminary data.</text>
</comment>
<dbReference type="RefSeq" id="WP_179406444.1">
    <property type="nucleotide sequence ID" value="NZ_JACBZF010000001.1"/>
</dbReference>
<sequence length="219" mass="23945">MISNQPLVANFRGTPILIEVSAQGAAHLLGILAKPGTPNSGAKKLLAWKYLNDGVKLPGHLSSNEARLGVEDVGRRLQRAVKVGAAFEMKLSEMIDRAGLVEDVKLKAFGAPISDTLSILKDSAEWDSKWSNWRHAAHLAAFRAWLCSKAVRQMFVGSSLTERWPSFSLYLLNQPSDWMPETVDNSYGRLQFAGAVGMQFPKSTLTPVLISEKSPPASK</sequence>
<evidence type="ECO:0000313" key="2">
    <source>
        <dbReference type="Proteomes" id="UP000522081"/>
    </source>
</evidence>
<gene>
    <name evidence="1" type="ORF">FHS75_000847</name>
</gene>
<dbReference type="Proteomes" id="UP000522081">
    <property type="component" value="Unassembled WGS sequence"/>
</dbReference>
<organism evidence="1 2">
    <name type="scientific">Novosphingobium marinum</name>
    <dbReference type="NCBI Taxonomy" id="1514948"/>
    <lineage>
        <taxon>Bacteria</taxon>
        <taxon>Pseudomonadati</taxon>
        <taxon>Pseudomonadota</taxon>
        <taxon>Alphaproteobacteria</taxon>
        <taxon>Sphingomonadales</taxon>
        <taxon>Sphingomonadaceae</taxon>
        <taxon>Novosphingobium</taxon>
    </lineage>
</organism>
<reference evidence="1 2" key="1">
    <citation type="submission" date="2020-07" db="EMBL/GenBank/DDBJ databases">
        <title>Genomic Encyclopedia of Type Strains, Phase IV (KMG-IV): sequencing the most valuable type-strain genomes for metagenomic binning, comparative biology and taxonomic classification.</title>
        <authorList>
            <person name="Goeker M."/>
        </authorList>
    </citation>
    <scope>NUCLEOTIDE SEQUENCE [LARGE SCALE GENOMIC DNA]</scope>
    <source>
        <strain evidence="1 2">DSM 29043</strain>
    </source>
</reference>
<keyword evidence="2" id="KW-1185">Reference proteome</keyword>
<proteinExistence type="predicted"/>
<dbReference type="EMBL" id="JACBZF010000001">
    <property type="protein sequence ID" value="NYH94542.1"/>
    <property type="molecule type" value="Genomic_DNA"/>
</dbReference>
<protein>
    <submittedName>
        <fullName evidence="1">Uncharacterized protein</fullName>
    </submittedName>
</protein>